<dbReference type="InterPro" id="IPR029063">
    <property type="entry name" value="SAM-dependent_MTases_sf"/>
</dbReference>
<dbReference type="Pfam" id="PF13578">
    <property type="entry name" value="Methyltransf_24"/>
    <property type="match status" value="1"/>
</dbReference>
<dbReference type="EMBL" id="BARS01002746">
    <property type="protein sequence ID" value="GAF72184.1"/>
    <property type="molecule type" value="Genomic_DNA"/>
</dbReference>
<gene>
    <name evidence="1" type="ORF">S01H1_05267</name>
</gene>
<organism evidence="1">
    <name type="scientific">marine sediment metagenome</name>
    <dbReference type="NCBI Taxonomy" id="412755"/>
    <lineage>
        <taxon>unclassified sequences</taxon>
        <taxon>metagenomes</taxon>
        <taxon>ecological metagenomes</taxon>
    </lineage>
</organism>
<protein>
    <recommendedName>
        <fullName evidence="2">Methyltransferase domain-containing protein</fullName>
    </recommendedName>
</protein>
<evidence type="ECO:0000313" key="1">
    <source>
        <dbReference type="EMBL" id="GAF72184.1"/>
    </source>
</evidence>
<evidence type="ECO:0008006" key="2">
    <source>
        <dbReference type="Google" id="ProtNLM"/>
    </source>
</evidence>
<accession>X0RTL5</accession>
<reference evidence="1" key="1">
    <citation type="journal article" date="2014" name="Front. Microbiol.">
        <title>High frequency of phylogenetically diverse reductive dehalogenase-homologous genes in deep subseafloor sedimentary metagenomes.</title>
        <authorList>
            <person name="Kawai M."/>
            <person name="Futagami T."/>
            <person name="Toyoda A."/>
            <person name="Takaki Y."/>
            <person name="Nishi S."/>
            <person name="Hori S."/>
            <person name="Arai W."/>
            <person name="Tsubouchi T."/>
            <person name="Morono Y."/>
            <person name="Uchiyama I."/>
            <person name="Ito T."/>
            <person name="Fujiyama A."/>
            <person name="Inagaki F."/>
            <person name="Takami H."/>
        </authorList>
    </citation>
    <scope>NUCLEOTIDE SEQUENCE</scope>
    <source>
        <strain evidence="1">Expedition CK06-06</strain>
    </source>
</reference>
<dbReference type="SUPFAM" id="SSF53335">
    <property type="entry name" value="S-adenosyl-L-methionine-dependent methyltransferases"/>
    <property type="match status" value="1"/>
</dbReference>
<comment type="caution">
    <text evidence="1">The sequence shown here is derived from an EMBL/GenBank/DDBJ whole genome shotgun (WGS) entry which is preliminary data.</text>
</comment>
<sequence>MVRQAKNIMEYWAVDPWMVNGDPKRIYVEDGVITQGDWDKLHVEACVIMAQYASVVRIIRAPSVSAAGLFPEGYFDFVFIDADHAYASVDADIRAWLPLVKSGGILSGHDYNKRHWGLKKAVCQHFGVDGFETLRGSIWLVRRV</sequence>
<name>X0RTL5_9ZZZZ</name>
<dbReference type="AlphaFoldDB" id="X0RTL5"/>
<proteinExistence type="predicted"/>
<dbReference type="Gene3D" id="3.40.50.150">
    <property type="entry name" value="Vaccinia Virus protein VP39"/>
    <property type="match status" value="1"/>
</dbReference>